<gene>
    <name evidence="2" type="ORF">DSLASN_01760</name>
</gene>
<accession>A0ABM7PA97</accession>
<feature type="domain" description="HNH nuclease" evidence="1">
    <location>
        <begin position="79"/>
        <end position="143"/>
    </location>
</feature>
<keyword evidence="3" id="KW-1185">Reference proteome</keyword>
<name>A0ABM7PA97_9BACT</name>
<organism evidence="2 3">
    <name type="scientific">Desulfoluna limicola</name>
    <dbReference type="NCBI Taxonomy" id="2810562"/>
    <lineage>
        <taxon>Bacteria</taxon>
        <taxon>Pseudomonadati</taxon>
        <taxon>Thermodesulfobacteriota</taxon>
        <taxon>Desulfobacteria</taxon>
        <taxon>Desulfobacterales</taxon>
        <taxon>Desulfolunaceae</taxon>
        <taxon>Desulfoluna</taxon>
    </lineage>
</organism>
<dbReference type="CDD" id="cd00085">
    <property type="entry name" value="HNHc"/>
    <property type="match status" value="1"/>
</dbReference>
<dbReference type="InterPro" id="IPR002711">
    <property type="entry name" value="HNH"/>
</dbReference>
<dbReference type="EMBL" id="AP024488">
    <property type="protein sequence ID" value="BCS94544.1"/>
    <property type="molecule type" value="Genomic_DNA"/>
</dbReference>
<evidence type="ECO:0000313" key="2">
    <source>
        <dbReference type="EMBL" id="BCS94544.1"/>
    </source>
</evidence>
<proteinExistence type="predicted"/>
<dbReference type="Gene3D" id="1.10.30.50">
    <property type="match status" value="1"/>
</dbReference>
<protein>
    <recommendedName>
        <fullName evidence="1">HNH nuclease domain-containing protein</fullName>
    </recommendedName>
</protein>
<dbReference type="Proteomes" id="UP001320148">
    <property type="component" value="Chromosome"/>
</dbReference>
<evidence type="ECO:0000259" key="1">
    <source>
        <dbReference type="SMART" id="SM00507"/>
    </source>
</evidence>
<dbReference type="Pfam" id="PF01844">
    <property type="entry name" value="HNH"/>
    <property type="match status" value="1"/>
</dbReference>
<dbReference type="RefSeq" id="WP_236890854.1">
    <property type="nucleotide sequence ID" value="NZ_AP024488.1"/>
</dbReference>
<dbReference type="SMART" id="SM00507">
    <property type="entry name" value="HNHc"/>
    <property type="match status" value="1"/>
</dbReference>
<reference evidence="2 3" key="1">
    <citation type="submission" date="2021-02" db="EMBL/GenBank/DDBJ databases">
        <title>Complete genome of Desulfoluna sp. strain ASN36.</title>
        <authorList>
            <person name="Takahashi A."/>
            <person name="Kojima H."/>
            <person name="Fukui M."/>
        </authorList>
    </citation>
    <scope>NUCLEOTIDE SEQUENCE [LARGE SCALE GENOMIC DNA]</scope>
    <source>
        <strain evidence="2 3">ASN36</strain>
    </source>
</reference>
<sequence length="251" mass="28936">MAKSNPLKKCRRCGEHKPKNIFVDISGNLNPRGAYCSDCHLIRVEEWKQAAIEERESKLRKLRIIYGEWWRHYCLPKEFADEIYNERDFCPYCGDKLPPQYIGADASTSLFRGRAHLDHMDPLNKGGEDSIRNVVYVCDNCNYKKGKRTFIDWLQTLKPKYRAISREIYETKHGHPPESFEQGEPNGRCDGSSFELCMDEEDLRELYPTPIVNGPPVNKSITITASFSIDDNGNIKVDTKVTNSKGDERTH</sequence>
<dbReference type="InterPro" id="IPR003615">
    <property type="entry name" value="HNH_nuc"/>
</dbReference>
<evidence type="ECO:0000313" key="3">
    <source>
        <dbReference type="Proteomes" id="UP001320148"/>
    </source>
</evidence>